<evidence type="ECO:0000313" key="2">
    <source>
        <dbReference type="Proteomes" id="UP000054653"/>
    </source>
</evidence>
<accession>A0A0V1CS89</accession>
<sequence length="92" mass="10373">MAGIDIMDNLLSGNQSTLKFQQWGNLINNVMLIVWRMYWEIHNDSPHLGPVLKIIYRLSGNILLLGNSLYPNSLHVAPLLSSIAELDDQRSA</sequence>
<dbReference type="OrthoDB" id="10416829at2759"/>
<dbReference type="EMBL" id="JYDI01000122">
    <property type="protein sequence ID" value="KRY51587.1"/>
    <property type="molecule type" value="Genomic_DNA"/>
</dbReference>
<proteinExistence type="predicted"/>
<comment type="caution">
    <text evidence="1">The sequence shown here is derived from an EMBL/GenBank/DDBJ whole genome shotgun (WGS) entry which is preliminary data.</text>
</comment>
<reference evidence="1 2" key="1">
    <citation type="submission" date="2015-01" db="EMBL/GenBank/DDBJ databases">
        <title>Evolution of Trichinella species and genotypes.</title>
        <authorList>
            <person name="Korhonen P.K."/>
            <person name="Edoardo P."/>
            <person name="Giuseppe L.R."/>
            <person name="Gasser R.B."/>
        </authorList>
    </citation>
    <scope>NUCLEOTIDE SEQUENCE [LARGE SCALE GENOMIC DNA]</scope>
    <source>
        <strain evidence="1">ISS120</strain>
    </source>
</reference>
<keyword evidence="2" id="KW-1185">Reference proteome</keyword>
<evidence type="ECO:0000313" key="1">
    <source>
        <dbReference type="EMBL" id="KRY51587.1"/>
    </source>
</evidence>
<name>A0A0V1CS89_TRIBR</name>
<dbReference type="Proteomes" id="UP000054653">
    <property type="component" value="Unassembled WGS sequence"/>
</dbReference>
<protein>
    <submittedName>
        <fullName evidence="1">Uncharacterized protein</fullName>
    </submittedName>
</protein>
<dbReference type="AlphaFoldDB" id="A0A0V1CS89"/>
<gene>
    <name evidence="1" type="ORF">T03_7769</name>
</gene>
<organism evidence="1 2">
    <name type="scientific">Trichinella britovi</name>
    <name type="common">Parasitic roundworm</name>
    <dbReference type="NCBI Taxonomy" id="45882"/>
    <lineage>
        <taxon>Eukaryota</taxon>
        <taxon>Metazoa</taxon>
        <taxon>Ecdysozoa</taxon>
        <taxon>Nematoda</taxon>
        <taxon>Enoplea</taxon>
        <taxon>Dorylaimia</taxon>
        <taxon>Trichinellida</taxon>
        <taxon>Trichinellidae</taxon>
        <taxon>Trichinella</taxon>
    </lineage>
</organism>